<protein>
    <submittedName>
        <fullName evidence="1">Uncharacterized protein</fullName>
    </submittedName>
</protein>
<evidence type="ECO:0000313" key="2">
    <source>
        <dbReference type="Proteomes" id="UP001232063"/>
    </source>
</evidence>
<reference evidence="1" key="1">
    <citation type="submission" date="2023-05" db="EMBL/GenBank/DDBJ databases">
        <authorList>
            <person name="Zhang X."/>
        </authorList>
    </citation>
    <scope>NUCLEOTIDE SEQUENCE</scope>
    <source>
        <strain evidence="1">BD1B2-1</strain>
    </source>
</reference>
<proteinExistence type="predicted"/>
<comment type="caution">
    <text evidence="1">The sequence shown here is derived from an EMBL/GenBank/DDBJ whole genome shotgun (WGS) entry which is preliminary data.</text>
</comment>
<dbReference type="AlphaFoldDB" id="A0AAE3QXY4"/>
<gene>
    <name evidence="1" type="ORF">QNI22_05370</name>
</gene>
<dbReference type="Proteomes" id="UP001232063">
    <property type="component" value="Unassembled WGS sequence"/>
</dbReference>
<keyword evidence="2" id="KW-1185">Reference proteome</keyword>
<sequence>MGLKVKIVAIQKSPESWFRKHETHLTAKHFGEKSNISRYLMDSKNFFAKIVKYLNSRIWKFYSIRIYM</sequence>
<organism evidence="1 2">
    <name type="scientific">Xanthocytophaga agilis</name>
    <dbReference type="NCBI Taxonomy" id="3048010"/>
    <lineage>
        <taxon>Bacteria</taxon>
        <taxon>Pseudomonadati</taxon>
        <taxon>Bacteroidota</taxon>
        <taxon>Cytophagia</taxon>
        <taxon>Cytophagales</taxon>
        <taxon>Rhodocytophagaceae</taxon>
        <taxon>Xanthocytophaga</taxon>
    </lineage>
</organism>
<evidence type="ECO:0000313" key="1">
    <source>
        <dbReference type="EMBL" id="MDJ1500061.1"/>
    </source>
</evidence>
<name>A0AAE3QXY4_9BACT</name>
<dbReference type="EMBL" id="JASJOU010000001">
    <property type="protein sequence ID" value="MDJ1500061.1"/>
    <property type="molecule type" value="Genomic_DNA"/>
</dbReference>
<accession>A0AAE3QXY4</accession>